<feature type="transmembrane region" description="Helical" evidence="12">
    <location>
        <begin position="159"/>
        <end position="182"/>
    </location>
</feature>
<feature type="compositionally biased region" description="Basic and acidic residues" evidence="11">
    <location>
        <begin position="126"/>
        <end position="139"/>
    </location>
</feature>
<dbReference type="PANTHER" id="PTHR11040">
    <property type="entry name" value="ZINC/IRON TRANSPORTER"/>
    <property type="match status" value="1"/>
</dbReference>
<dbReference type="AlphaFoldDB" id="A0A914XSA8"/>
<feature type="transmembrane region" description="Helical" evidence="12">
    <location>
        <begin position="12"/>
        <end position="32"/>
    </location>
</feature>
<keyword evidence="13" id="KW-1185">Reference proteome</keyword>
<dbReference type="InterPro" id="IPR003689">
    <property type="entry name" value="ZIP"/>
</dbReference>
<evidence type="ECO:0000256" key="12">
    <source>
        <dbReference type="SAM" id="Phobius"/>
    </source>
</evidence>
<organism evidence="13 14">
    <name type="scientific">Plectus sambesii</name>
    <dbReference type="NCBI Taxonomy" id="2011161"/>
    <lineage>
        <taxon>Eukaryota</taxon>
        <taxon>Metazoa</taxon>
        <taxon>Ecdysozoa</taxon>
        <taxon>Nematoda</taxon>
        <taxon>Chromadorea</taxon>
        <taxon>Plectida</taxon>
        <taxon>Plectina</taxon>
        <taxon>Plectoidea</taxon>
        <taxon>Plectidae</taxon>
        <taxon>Plectus</taxon>
    </lineage>
</organism>
<dbReference type="WBParaSite" id="PSAMB.scaffold967size37935.g10087.t1">
    <property type="protein sequence ID" value="PSAMB.scaffold967size37935.g10087.t1"/>
    <property type="gene ID" value="PSAMB.scaffold967size37935.g10087"/>
</dbReference>
<evidence type="ECO:0000256" key="7">
    <source>
        <dbReference type="ARBA" id="ARBA00023136"/>
    </source>
</evidence>
<evidence type="ECO:0000313" key="14">
    <source>
        <dbReference type="WBParaSite" id="PSAMB.scaffold967size37935.g10087.t1"/>
    </source>
</evidence>
<reference evidence="14" key="1">
    <citation type="submission" date="2022-11" db="UniProtKB">
        <authorList>
            <consortium name="WormBaseParasite"/>
        </authorList>
    </citation>
    <scope>IDENTIFICATION</scope>
</reference>
<keyword evidence="5" id="KW-0862">Zinc</keyword>
<evidence type="ECO:0000256" key="3">
    <source>
        <dbReference type="ARBA" id="ARBA00022475"/>
    </source>
</evidence>
<evidence type="ECO:0000256" key="10">
    <source>
        <dbReference type="ARBA" id="ARBA00042973"/>
    </source>
</evidence>
<evidence type="ECO:0000256" key="6">
    <source>
        <dbReference type="ARBA" id="ARBA00022989"/>
    </source>
</evidence>
<feature type="transmembrane region" description="Helical" evidence="12">
    <location>
        <begin position="39"/>
        <end position="60"/>
    </location>
</feature>
<evidence type="ECO:0000256" key="1">
    <source>
        <dbReference type="ARBA" id="ARBA00004651"/>
    </source>
</evidence>
<feature type="transmembrane region" description="Helical" evidence="12">
    <location>
        <begin position="286"/>
        <end position="305"/>
    </location>
</feature>
<keyword evidence="6 12" id="KW-1133">Transmembrane helix</keyword>
<feature type="transmembrane region" description="Helical" evidence="12">
    <location>
        <begin position="80"/>
        <end position="102"/>
    </location>
</feature>
<dbReference type="Proteomes" id="UP000887566">
    <property type="component" value="Unplaced"/>
</dbReference>
<name>A0A914XSA8_9BILA</name>
<sequence length="306" mass="32073">MIRGINPIWQALLATLYTWGMTALGAAVVFILPNSNKKVLDVGLGFASGVMAAASFWGLLTPAIDVAESTMGRLALIPVLVGFIIGAVFVFGADLIIAFCGGSKETSVVSLMRVNPVKSPSDVEMSNDKGREEDKANKEMEETAKELGLERALSWRRMLLLIVVITLHNIPEGLAVGISFGSAGKSEKATYESAFNLALAVGLQNLPEGLAVSLPLTGFGYSKWQAFAYGQLSGMVEPLSAVIGAAAVTLIESIMPYALAFAAGAMICVVIDDIIPEAQKNGNGRLASIGTIVGFCVMMALEVGLG</sequence>
<keyword evidence="3" id="KW-1003">Cell membrane</keyword>
<evidence type="ECO:0000256" key="4">
    <source>
        <dbReference type="ARBA" id="ARBA00022692"/>
    </source>
</evidence>
<proteinExistence type="inferred from homology"/>
<comment type="subcellular location">
    <subcellularLocation>
        <location evidence="1">Cell membrane</location>
        <topology evidence="1">Multi-pass membrane protein</topology>
    </subcellularLocation>
</comment>
<feature type="region of interest" description="Disordered" evidence="11">
    <location>
        <begin position="119"/>
        <end position="139"/>
    </location>
</feature>
<keyword evidence="4 12" id="KW-0812">Transmembrane</keyword>
<evidence type="ECO:0000256" key="11">
    <source>
        <dbReference type="SAM" id="MobiDB-lite"/>
    </source>
</evidence>
<protein>
    <recommendedName>
        <fullName evidence="8">Zinc transporter ZIP11</fullName>
    </recommendedName>
    <alternativeName>
        <fullName evidence="9">Solute carrier family 39 member 11</fullName>
    </alternativeName>
    <alternativeName>
        <fullName evidence="10">Zrt- and Irt-like protein 11</fullName>
    </alternativeName>
</protein>
<dbReference type="Pfam" id="PF02535">
    <property type="entry name" value="Zip"/>
    <property type="match status" value="1"/>
</dbReference>
<evidence type="ECO:0000256" key="5">
    <source>
        <dbReference type="ARBA" id="ARBA00022833"/>
    </source>
</evidence>
<evidence type="ECO:0000313" key="13">
    <source>
        <dbReference type="Proteomes" id="UP000887566"/>
    </source>
</evidence>
<dbReference type="PANTHER" id="PTHR11040:SF211">
    <property type="entry name" value="ZINC TRANSPORTER ZIP11"/>
    <property type="match status" value="1"/>
</dbReference>
<keyword evidence="7 12" id="KW-0472">Membrane</keyword>
<dbReference type="GO" id="GO:0005886">
    <property type="term" value="C:plasma membrane"/>
    <property type="evidence" value="ECO:0007669"/>
    <property type="project" value="UniProtKB-SubCell"/>
</dbReference>
<evidence type="ECO:0000256" key="2">
    <source>
        <dbReference type="ARBA" id="ARBA00006939"/>
    </source>
</evidence>
<dbReference type="GO" id="GO:0005385">
    <property type="term" value="F:zinc ion transmembrane transporter activity"/>
    <property type="evidence" value="ECO:0007669"/>
    <property type="project" value="TreeGrafter"/>
</dbReference>
<accession>A0A914XSA8</accession>
<evidence type="ECO:0000256" key="9">
    <source>
        <dbReference type="ARBA" id="ARBA00042540"/>
    </source>
</evidence>
<evidence type="ECO:0000256" key="8">
    <source>
        <dbReference type="ARBA" id="ARBA00040593"/>
    </source>
</evidence>
<comment type="similarity">
    <text evidence="2">Belongs to the ZIP transporter (TC 2.A.5) family.</text>
</comment>